<evidence type="ECO:0000259" key="2">
    <source>
        <dbReference type="Pfam" id="PF13240"/>
    </source>
</evidence>
<dbReference type="InterPro" id="IPR026870">
    <property type="entry name" value="Zinc_ribbon_dom"/>
</dbReference>
<dbReference type="Proteomes" id="UP000184275">
    <property type="component" value="Unassembled WGS sequence"/>
</dbReference>
<evidence type="ECO:0000313" key="3">
    <source>
        <dbReference type="EMBL" id="SHK50320.1"/>
    </source>
</evidence>
<keyword evidence="1" id="KW-0472">Membrane</keyword>
<dbReference type="RefSeq" id="WP_073303334.1">
    <property type="nucleotide sequence ID" value="NZ_FRAW01000008.1"/>
</dbReference>
<dbReference type="InterPro" id="IPR038587">
    <property type="entry name" value="Ribosomal_eL40_sf"/>
</dbReference>
<reference evidence="4" key="1">
    <citation type="submission" date="2016-11" db="EMBL/GenBank/DDBJ databases">
        <authorList>
            <person name="Varghese N."/>
            <person name="Submissions S."/>
        </authorList>
    </citation>
    <scope>NUCLEOTIDE SEQUENCE [LARGE SCALE GENOMIC DNA]</scope>
    <source>
        <strain evidence="4">UWOS</strain>
    </source>
</reference>
<dbReference type="EMBL" id="FRAW01000008">
    <property type="protein sequence ID" value="SHK50320.1"/>
    <property type="molecule type" value="Genomic_DNA"/>
</dbReference>
<sequence>MKICPHCGAELKDKATFCKECGSDTETGWKEGAEFVDLETPDYDEIVENEFGKRNRWSSKIASLFIVGILLFAFVLAFIF</sequence>
<organism evidence="3 4">
    <name type="scientific">Fibrobacter intestinalis</name>
    <dbReference type="NCBI Taxonomy" id="28122"/>
    <lineage>
        <taxon>Bacteria</taxon>
        <taxon>Pseudomonadati</taxon>
        <taxon>Fibrobacterota</taxon>
        <taxon>Fibrobacteria</taxon>
        <taxon>Fibrobacterales</taxon>
        <taxon>Fibrobacteraceae</taxon>
        <taxon>Fibrobacter</taxon>
    </lineage>
</organism>
<feature type="domain" description="Zinc-ribbon" evidence="2">
    <location>
        <begin position="4"/>
        <end position="23"/>
    </location>
</feature>
<keyword evidence="4" id="KW-1185">Reference proteome</keyword>
<name>A0A1M6T052_9BACT</name>
<protein>
    <submittedName>
        <fullName evidence="3">Zinc-ribbon domain-containing protein</fullName>
    </submittedName>
</protein>
<gene>
    <name evidence="3" type="ORF">SAMN05720469_10822</name>
</gene>
<dbReference type="Gene3D" id="4.10.1060.50">
    <property type="match status" value="1"/>
</dbReference>
<feature type="transmembrane region" description="Helical" evidence="1">
    <location>
        <begin position="61"/>
        <end position="79"/>
    </location>
</feature>
<dbReference type="Pfam" id="PF13240">
    <property type="entry name" value="Zn_Ribbon_1"/>
    <property type="match status" value="1"/>
</dbReference>
<evidence type="ECO:0000256" key="1">
    <source>
        <dbReference type="SAM" id="Phobius"/>
    </source>
</evidence>
<accession>A0A1M6T052</accession>
<keyword evidence="1" id="KW-1133">Transmembrane helix</keyword>
<dbReference type="AlphaFoldDB" id="A0A1M6T052"/>
<keyword evidence="1" id="KW-0812">Transmembrane</keyword>
<evidence type="ECO:0000313" key="4">
    <source>
        <dbReference type="Proteomes" id="UP000184275"/>
    </source>
</evidence>
<proteinExistence type="predicted"/>